<organism evidence="1 2">
    <name type="scientific">Schistosoma mattheei</name>
    <dbReference type="NCBI Taxonomy" id="31246"/>
    <lineage>
        <taxon>Eukaryota</taxon>
        <taxon>Metazoa</taxon>
        <taxon>Spiralia</taxon>
        <taxon>Lophotrochozoa</taxon>
        <taxon>Platyhelminthes</taxon>
        <taxon>Trematoda</taxon>
        <taxon>Digenea</taxon>
        <taxon>Strigeidida</taxon>
        <taxon>Schistosomatoidea</taxon>
        <taxon>Schistosomatidae</taxon>
        <taxon>Schistosoma</taxon>
    </lineage>
</organism>
<dbReference type="Proteomes" id="UP000269396">
    <property type="component" value="Unassembled WGS sequence"/>
</dbReference>
<name>A0A3P8A8Z6_9TREM</name>
<protein>
    <submittedName>
        <fullName evidence="1">Uncharacterized protein</fullName>
    </submittedName>
</protein>
<accession>A0A3P8A8Z6</accession>
<evidence type="ECO:0000313" key="2">
    <source>
        <dbReference type="Proteomes" id="UP000269396"/>
    </source>
</evidence>
<keyword evidence="2" id="KW-1185">Reference proteome</keyword>
<dbReference type="EMBL" id="UZAL01008247">
    <property type="protein sequence ID" value="VDO99769.1"/>
    <property type="molecule type" value="Genomic_DNA"/>
</dbReference>
<dbReference type="AlphaFoldDB" id="A0A3P8A8Z6"/>
<proteinExistence type="predicted"/>
<evidence type="ECO:0000313" key="1">
    <source>
        <dbReference type="EMBL" id="VDO99769.1"/>
    </source>
</evidence>
<gene>
    <name evidence="1" type="ORF">SMTD_LOCUS3840</name>
</gene>
<sequence length="44" mass="5287">MILTIRHPLLGIHTLLLSFRLSQLRILCLFFFWHFPSISLNHLK</sequence>
<reference evidence="1 2" key="1">
    <citation type="submission" date="2018-11" db="EMBL/GenBank/DDBJ databases">
        <authorList>
            <consortium name="Pathogen Informatics"/>
        </authorList>
    </citation>
    <scope>NUCLEOTIDE SEQUENCE [LARGE SCALE GENOMIC DNA]</scope>
    <source>
        <strain>Denwood</strain>
        <strain evidence="2">Zambia</strain>
    </source>
</reference>